<sequence>MSNATMEREEAARLPEGDVVRILLEQHARIRDLFTEVKSAQGEQKREIFDELRALLAIHETAEEMILRPTARRTAGAAEAEARNHEEEEANKVLAQLEKVDVGSPEFDSQIAAFERSVIAHAEHEEQEEFPAVRQGCDENQLRGMGALLMTAEKLAPTHPHPRAAGSTAAQWLTGPFASMVDRVKDALTRSRGGT</sequence>
<dbReference type="Pfam" id="PF01814">
    <property type="entry name" value="Hemerythrin"/>
    <property type="match status" value="1"/>
</dbReference>
<feature type="domain" description="Hemerythrin-like" evidence="1">
    <location>
        <begin position="19"/>
        <end position="132"/>
    </location>
</feature>
<reference evidence="3" key="1">
    <citation type="submission" date="2023-07" db="EMBL/GenBank/DDBJ databases">
        <title>30 novel species of actinomycetes from the DSMZ collection.</title>
        <authorList>
            <person name="Nouioui I."/>
        </authorList>
    </citation>
    <scope>NUCLEOTIDE SEQUENCE [LARGE SCALE GENOMIC DNA]</scope>
    <source>
        <strain evidence="3">DSM 41699</strain>
    </source>
</reference>
<dbReference type="PANTHER" id="PTHR35585:SF1">
    <property type="entry name" value="HHE DOMAIN PROTEIN (AFU_ORTHOLOGUE AFUA_4G00730)"/>
    <property type="match status" value="1"/>
</dbReference>
<gene>
    <name evidence="2" type="ORF">RM764_26870</name>
</gene>
<dbReference type="Gene3D" id="1.20.120.520">
    <property type="entry name" value="nmb1532 protein domain like"/>
    <property type="match status" value="1"/>
</dbReference>
<dbReference type="Proteomes" id="UP001183809">
    <property type="component" value="Unassembled WGS sequence"/>
</dbReference>
<name>A0ABU2U0F7_9ACTN</name>
<proteinExistence type="predicted"/>
<dbReference type="EMBL" id="JAVREY010000039">
    <property type="protein sequence ID" value="MDT0466585.1"/>
    <property type="molecule type" value="Genomic_DNA"/>
</dbReference>
<accession>A0ABU2U0F7</accession>
<evidence type="ECO:0000313" key="2">
    <source>
        <dbReference type="EMBL" id="MDT0466585.1"/>
    </source>
</evidence>
<comment type="caution">
    <text evidence="2">The sequence shown here is derived from an EMBL/GenBank/DDBJ whole genome shotgun (WGS) entry which is preliminary data.</text>
</comment>
<dbReference type="PANTHER" id="PTHR35585">
    <property type="entry name" value="HHE DOMAIN PROTEIN (AFU_ORTHOLOGUE AFUA_4G00730)"/>
    <property type="match status" value="1"/>
</dbReference>
<evidence type="ECO:0000259" key="1">
    <source>
        <dbReference type="Pfam" id="PF01814"/>
    </source>
</evidence>
<organism evidence="2 3">
    <name type="scientific">Streptomyces gibsoniae</name>
    <dbReference type="NCBI Taxonomy" id="3075529"/>
    <lineage>
        <taxon>Bacteria</taxon>
        <taxon>Bacillati</taxon>
        <taxon>Actinomycetota</taxon>
        <taxon>Actinomycetes</taxon>
        <taxon>Kitasatosporales</taxon>
        <taxon>Streptomycetaceae</taxon>
        <taxon>Streptomyces</taxon>
    </lineage>
</organism>
<dbReference type="RefSeq" id="WP_311698045.1">
    <property type="nucleotide sequence ID" value="NZ_JAVREY010000039.1"/>
</dbReference>
<keyword evidence="3" id="KW-1185">Reference proteome</keyword>
<protein>
    <submittedName>
        <fullName evidence="2">Hemerythrin domain-containing protein</fullName>
    </submittedName>
</protein>
<evidence type="ECO:0000313" key="3">
    <source>
        <dbReference type="Proteomes" id="UP001183809"/>
    </source>
</evidence>
<dbReference type="InterPro" id="IPR012312">
    <property type="entry name" value="Hemerythrin-like"/>
</dbReference>